<evidence type="ECO:0000256" key="3">
    <source>
        <dbReference type="ARBA" id="ARBA00022475"/>
    </source>
</evidence>
<keyword evidence="5" id="KW-0547">Nucleotide-binding</keyword>
<keyword evidence="7" id="KW-0408">Iron</keyword>
<evidence type="ECO:0000259" key="10">
    <source>
        <dbReference type="PROSITE" id="PS50893"/>
    </source>
</evidence>
<dbReference type="CDD" id="cd03214">
    <property type="entry name" value="ABC_Iron-Siderophores_B12_Hemin"/>
    <property type="match status" value="1"/>
</dbReference>
<evidence type="ECO:0000256" key="1">
    <source>
        <dbReference type="ARBA" id="ARBA00004202"/>
    </source>
</evidence>
<keyword evidence="8" id="KW-0406">Ion transport</keyword>
<evidence type="ECO:0000256" key="8">
    <source>
        <dbReference type="ARBA" id="ARBA00023065"/>
    </source>
</evidence>
<protein>
    <submittedName>
        <fullName evidence="11">ABC transporter ATP-binding protein</fullName>
    </submittedName>
</protein>
<dbReference type="SUPFAM" id="SSF52540">
    <property type="entry name" value="P-loop containing nucleoside triphosphate hydrolases"/>
    <property type="match status" value="1"/>
</dbReference>
<dbReference type="Gene3D" id="3.40.50.300">
    <property type="entry name" value="P-loop containing nucleotide triphosphate hydrolases"/>
    <property type="match status" value="1"/>
</dbReference>
<comment type="subcellular location">
    <subcellularLocation>
        <location evidence="1">Cell membrane</location>
        <topology evidence="1">Peripheral membrane protein</topology>
    </subcellularLocation>
</comment>
<keyword evidence="2" id="KW-0813">Transport</keyword>
<keyword evidence="6 11" id="KW-0067">ATP-binding</keyword>
<name>A0ABW2UMA3_9RHOB</name>
<dbReference type="SMART" id="SM00382">
    <property type="entry name" value="AAA"/>
    <property type="match status" value="1"/>
</dbReference>
<gene>
    <name evidence="11" type="ORF">ACFQXB_16970</name>
</gene>
<dbReference type="InterPro" id="IPR003593">
    <property type="entry name" value="AAA+_ATPase"/>
</dbReference>
<dbReference type="PROSITE" id="PS50893">
    <property type="entry name" value="ABC_TRANSPORTER_2"/>
    <property type="match status" value="1"/>
</dbReference>
<evidence type="ECO:0000256" key="2">
    <source>
        <dbReference type="ARBA" id="ARBA00022448"/>
    </source>
</evidence>
<evidence type="ECO:0000256" key="9">
    <source>
        <dbReference type="ARBA" id="ARBA00023136"/>
    </source>
</evidence>
<dbReference type="InterPro" id="IPR003439">
    <property type="entry name" value="ABC_transporter-like_ATP-bd"/>
</dbReference>
<dbReference type="Pfam" id="PF00005">
    <property type="entry name" value="ABC_tran"/>
    <property type="match status" value="1"/>
</dbReference>
<evidence type="ECO:0000256" key="4">
    <source>
        <dbReference type="ARBA" id="ARBA00022496"/>
    </source>
</evidence>
<dbReference type="Proteomes" id="UP001596516">
    <property type="component" value="Unassembled WGS sequence"/>
</dbReference>
<feature type="domain" description="ABC transporter" evidence="10">
    <location>
        <begin position="2"/>
        <end position="236"/>
    </location>
</feature>
<reference evidence="12" key="1">
    <citation type="journal article" date="2019" name="Int. J. Syst. Evol. Microbiol.">
        <title>The Global Catalogue of Microorganisms (GCM) 10K type strain sequencing project: providing services to taxonomists for standard genome sequencing and annotation.</title>
        <authorList>
            <consortium name="The Broad Institute Genomics Platform"/>
            <consortium name="The Broad Institute Genome Sequencing Center for Infectious Disease"/>
            <person name="Wu L."/>
            <person name="Ma J."/>
        </authorList>
    </citation>
    <scope>NUCLEOTIDE SEQUENCE [LARGE SCALE GENOMIC DNA]</scope>
    <source>
        <strain evidence="12">CGMCC 1.12750</strain>
    </source>
</reference>
<dbReference type="InterPro" id="IPR027417">
    <property type="entry name" value="P-loop_NTPase"/>
</dbReference>
<sequence>MIEISGVSHSIGAARILHDVSLQLPAGGITALVGPNGAGKSTLLHLIARLDPVQAGRITVDGLDVNRTPTGLLARKLAILAQQTHIGSRLRVRDLVGFGRYPHHHGRPRPEDEEATEAALREFDLLPLAGRFLDSLSGGQQQRAHLAMVFAQGTDWLLLDEPLNNLDMYHARALMRRLRDVAQAHGRSVVIVVHEINYAAAYADHIVALKHGRVAAVGTPEEVLCPVVLESVFDMPMRVHQVDNRPLVLHHV</sequence>
<comment type="caution">
    <text evidence="11">The sequence shown here is derived from an EMBL/GenBank/DDBJ whole genome shotgun (WGS) entry which is preliminary data.</text>
</comment>
<evidence type="ECO:0000256" key="7">
    <source>
        <dbReference type="ARBA" id="ARBA00023004"/>
    </source>
</evidence>
<dbReference type="InterPro" id="IPR051535">
    <property type="entry name" value="Siderophore_ABC-ATPase"/>
</dbReference>
<dbReference type="PANTHER" id="PTHR42771">
    <property type="entry name" value="IRON(3+)-HYDROXAMATE IMPORT ATP-BINDING PROTEIN FHUC"/>
    <property type="match status" value="1"/>
</dbReference>
<organism evidence="11 12">
    <name type="scientific">Plastorhodobacter daqingensis</name>
    <dbReference type="NCBI Taxonomy" id="1387281"/>
    <lineage>
        <taxon>Bacteria</taxon>
        <taxon>Pseudomonadati</taxon>
        <taxon>Pseudomonadota</taxon>
        <taxon>Alphaproteobacteria</taxon>
        <taxon>Rhodobacterales</taxon>
        <taxon>Paracoccaceae</taxon>
        <taxon>Plastorhodobacter</taxon>
    </lineage>
</organism>
<evidence type="ECO:0000256" key="5">
    <source>
        <dbReference type="ARBA" id="ARBA00022741"/>
    </source>
</evidence>
<dbReference type="PANTHER" id="PTHR42771:SF3">
    <property type="entry name" value="PETROBACTIN IMPORT ATP-BINDING PROTEIN YCLP"/>
    <property type="match status" value="1"/>
</dbReference>
<evidence type="ECO:0000313" key="12">
    <source>
        <dbReference type="Proteomes" id="UP001596516"/>
    </source>
</evidence>
<accession>A0ABW2UMA3</accession>
<keyword evidence="4" id="KW-0410">Iron transport</keyword>
<keyword evidence="12" id="KW-1185">Reference proteome</keyword>
<keyword evidence="9" id="KW-0472">Membrane</keyword>
<evidence type="ECO:0000313" key="11">
    <source>
        <dbReference type="EMBL" id="MFC7705876.1"/>
    </source>
</evidence>
<proteinExistence type="predicted"/>
<keyword evidence="3" id="KW-1003">Cell membrane</keyword>
<evidence type="ECO:0000256" key="6">
    <source>
        <dbReference type="ARBA" id="ARBA00022840"/>
    </source>
</evidence>
<dbReference type="RefSeq" id="WP_377406220.1">
    <property type="nucleotide sequence ID" value="NZ_JBHTFQ010000011.1"/>
</dbReference>
<dbReference type="EMBL" id="JBHTFQ010000011">
    <property type="protein sequence ID" value="MFC7705876.1"/>
    <property type="molecule type" value="Genomic_DNA"/>
</dbReference>
<dbReference type="GO" id="GO:0005524">
    <property type="term" value="F:ATP binding"/>
    <property type="evidence" value="ECO:0007669"/>
    <property type="project" value="UniProtKB-KW"/>
</dbReference>